<feature type="region of interest" description="Disordered" evidence="11">
    <location>
        <begin position="967"/>
        <end position="1009"/>
    </location>
</feature>
<evidence type="ECO:0000313" key="15">
    <source>
        <dbReference type="Proteomes" id="UP000001996"/>
    </source>
</evidence>
<reference evidence="14 15" key="1">
    <citation type="journal article" date="2009" name="Nature">
        <title>Evolution of pathogenicity and sexual reproduction in eight Candida genomes.</title>
        <authorList>
            <person name="Butler G."/>
            <person name="Rasmussen M.D."/>
            <person name="Lin M.F."/>
            <person name="Santos M.A."/>
            <person name="Sakthikumar S."/>
            <person name="Munro C.A."/>
            <person name="Rheinbay E."/>
            <person name="Grabherr M."/>
            <person name="Forche A."/>
            <person name="Reedy J.L."/>
            <person name="Agrafioti I."/>
            <person name="Arnaud M.B."/>
            <person name="Bates S."/>
            <person name="Brown A.J."/>
            <person name="Brunke S."/>
            <person name="Costanzo M.C."/>
            <person name="Fitzpatrick D.A."/>
            <person name="de Groot P.W."/>
            <person name="Harris D."/>
            <person name="Hoyer L.L."/>
            <person name="Hube B."/>
            <person name="Klis F.M."/>
            <person name="Kodira C."/>
            <person name="Lennard N."/>
            <person name="Logue M.E."/>
            <person name="Martin R."/>
            <person name="Neiman A.M."/>
            <person name="Nikolaou E."/>
            <person name="Quail M.A."/>
            <person name="Quinn J."/>
            <person name="Santos M.C."/>
            <person name="Schmitzberger F.F."/>
            <person name="Sherlock G."/>
            <person name="Shah P."/>
            <person name="Silverstein K.A."/>
            <person name="Skrzypek M.S."/>
            <person name="Soll D."/>
            <person name="Staggs R."/>
            <person name="Stansfield I."/>
            <person name="Stumpf M.P."/>
            <person name="Sudbery P.E."/>
            <person name="Srikantha T."/>
            <person name="Zeng Q."/>
            <person name="Berman J."/>
            <person name="Berriman M."/>
            <person name="Heitman J."/>
            <person name="Gow N.A."/>
            <person name="Lorenz M.C."/>
            <person name="Birren B.W."/>
            <person name="Kellis M."/>
            <person name="Cuomo C.A."/>
        </authorList>
    </citation>
    <scope>NUCLEOTIDE SEQUENCE [LARGE SCALE GENOMIC DNA]</scope>
    <source>
        <strain evidence="15">ATCC 11503 / BCRC 21390 / CBS 2605 / JCM 1781 / NBRC 1676 / NRRL YB-4239</strain>
    </source>
</reference>
<feature type="region of interest" description="Disordered" evidence="11">
    <location>
        <begin position="1273"/>
        <end position="1313"/>
    </location>
</feature>
<dbReference type="InterPro" id="IPR050236">
    <property type="entry name" value="Ser_Thr_kinase_AGC"/>
</dbReference>
<feature type="compositionally biased region" description="Polar residues" evidence="11">
    <location>
        <begin position="895"/>
        <end position="912"/>
    </location>
</feature>
<feature type="region of interest" description="Disordered" evidence="11">
    <location>
        <begin position="494"/>
        <end position="528"/>
    </location>
</feature>
<dbReference type="GO" id="GO:0005524">
    <property type="term" value="F:ATP binding"/>
    <property type="evidence" value="ECO:0007669"/>
    <property type="project" value="UniProtKB-KW"/>
</dbReference>
<feature type="compositionally biased region" description="Polar residues" evidence="11">
    <location>
        <begin position="1692"/>
        <end position="1702"/>
    </location>
</feature>
<evidence type="ECO:0000256" key="9">
    <source>
        <dbReference type="ARBA" id="ARBA00048679"/>
    </source>
</evidence>
<dbReference type="STRING" id="379508.A5E618"/>
<dbReference type="FunFam" id="3.30.200.20:FF:001008">
    <property type="entry name" value="Serine/threonine-protein kinase cek1"/>
    <property type="match status" value="1"/>
</dbReference>
<dbReference type="Proteomes" id="UP000001996">
    <property type="component" value="Unassembled WGS sequence"/>
</dbReference>
<dbReference type="SUPFAM" id="SSF52172">
    <property type="entry name" value="CheY-like"/>
    <property type="match status" value="1"/>
</dbReference>
<dbReference type="SMART" id="SM00448">
    <property type="entry name" value="REC"/>
    <property type="match status" value="1"/>
</dbReference>
<evidence type="ECO:0000256" key="2">
    <source>
        <dbReference type="ARBA" id="ARBA00022527"/>
    </source>
</evidence>
<dbReference type="SMART" id="SM00220">
    <property type="entry name" value="S_TKc"/>
    <property type="match status" value="1"/>
</dbReference>
<evidence type="ECO:0000256" key="11">
    <source>
        <dbReference type="SAM" id="MobiDB-lite"/>
    </source>
</evidence>
<feature type="compositionally biased region" description="Low complexity" evidence="11">
    <location>
        <begin position="110"/>
        <end position="148"/>
    </location>
</feature>
<dbReference type="FunFam" id="1.10.510.10:FF:000340">
    <property type="entry name" value="Serine threonine protein kinase"/>
    <property type="match status" value="1"/>
</dbReference>
<evidence type="ECO:0000259" key="12">
    <source>
        <dbReference type="PROSITE" id="PS50011"/>
    </source>
</evidence>
<dbReference type="Gene3D" id="1.10.510.10">
    <property type="entry name" value="Transferase(Phosphotransferase) domain 1"/>
    <property type="match status" value="2"/>
</dbReference>
<keyword evidence="6" id="KW-0418">Kinase</keyword>
<dbReference type="GO" id="GO:1900445">
    <property type="term" value="P:positive regulation of filamentous growth of a population of unicellular organisms in response to biotic stimulus"/>
    <property type="evidence" value="ECO:0007669"/>
    <property type="project" value="UniProtKB-ARBA"/>
</dbReference>
<keyword evidence="3" id="KW-0597">Phosphoprotein</keyword>
<feature type="region of interest" description="Disordered" evidence="11">
    <location>
        <begin position="1"/>
        <end position="83"/>
    </location>
</feature>
<dbReference type="eggNOG" id="KOG0605">
    <property type="taxonomic scope" value="Eukaryota"/>
</dbReference>
<keyword evidence="4" id="KW-0808">Transferase</keyword>
<evidence type="ECO:0000256" key="8">
    <source>
        <dbReference type="ARBA" id="ARBA00047899"/>
    </source>
</evidence>
<dbReference type="Pfam" id="PF00069">
    <property type="entry name" value="Pkinase"/>
    <property type="match status" value="2"/>
</dbReference>
<feature type="compositionally biased region" description="Acidic residues" evidence="11">
    <location>
        <begin position="270"/>
        <end position="279"/>
    </location>
</feature>
<dbReference type="InterPro" id="IPR008271">
    <property type="entry name" value="Ser/Thr_kinase_AS"/>
</dbReference>
<dbReference type="InterPro" id="IPR011009">
    <property type="entry name" value="Kinase-like_dom_sf"/>
</dbReference>
<feature type="domain" description="Protein kinase" evidence="12">
    <location>
        <begin position="1017"/>
        <end position="1465"/>
    </location>
</feature>
<dbReference type="GO" id="GO:0036180">
    <property type="term" value="P:filamentous growth of a population of unicellular organisms in response to biotic stimulus"/>
    <property type="evidence" value="ECO:0007669"/>
    <property type="project" value="UniProtKB-ARBA"/>
</dbReference>
<dbReference type="PANTHER" id="PTHR24356">
    <property type="entry name" value="SERINE/THREONINE-PROTEIN KINASE"/>
    <property type="match status" value="1"/>
</dbReference>
<accession>A5E618</accession>
<feature type="compositionally biased region" description="Low complexity" evidence="11">
    <location>
        <begin position="1231"/>
        <end position="1248"/>
    </location>
</feature>
<comment type="caution">
    <text evidence="10">Lacks conserved residue(s) required for the propagation of feature annotation.</text>
</comment>
<dbReference type="PANTHER" id="PTHR24356:SF1">
    <property type="entry name" value="SERINE_THREONINE-PROTEIN KINASE GREATWALL"/>
    <property type="match status" value="1"/>
</dbReference>
<keyword evidence="5" id="KW-0547">Nucleotide-binding</keyword>
<dbReference type="Gene3D" id="3.30.200.20">
    <property type="entry name" value="Phosphorylase Kinase, domain 1"/>
    <property type="match status" value="2"/>
</dbReference>
<feature type="region of interest" description="Disordered" evidence="11">
    <location>
        <begin position="1191"/>
        <end position="1248"/>
    </location>
</feature>
<feature type="region of interest" description="Disordered" evidence="11">
    <location>
        <begin position="629"/>
        <end position="660"/>
    </location>
</feature>
<name>A5E618_LODEL</name>
<feature type="compositionally biased region" description="Polar residues" evidence="11">
    <location>
        <begin position="1"/>
        <end position="16"/>
    </location>
</feature>
<evidence type="ECO:0000259" key="13">
    <source>
        <dbReference type="PROSITE" id="PS50110"/>
    </source>
</evidence>
<feature type="compositionally biased region" description="Polar residues" evidence="11">
    <location>
        <begin position="980"/>
        <end position="993"/>
    </location>
</feature>
<feature type="compositionally biased region" description="Low complexity" evidence="11">
    <location>
        <begin position="869"/>
        <end position="890"/>
    </location>
</feature>
<dbReference type="GO" id="GO:1901992">
    <property type="term" value="P:positive regulation of mitotic cell cycle phase transition"/>
    <property type="evidence" value="ECO:0007669"/>
    <property type="project" value="UniProtKB-ARBA"/>
</dbReference>
<dbReference type="PROSITE" id="PS50011">
    <property type="entry name" value="PROTEIN_KINASE_DOM"/>
    <property type="match status" value="1"/>
</dbReference>
<evidence type="ECO:0000256" key="3">
    <source>
        <dbReference type="ARBA" id="ARBA00022553"/>
    </source>
</evidence>
<evidence type="ECO:0000256" key="10">
    <source>
        <dbReference type="PROSITE-ProRule" id="PRU00169"/>
    </source>
</evidence>
<keyword evidence="7" id="KW-0067">ATP-binding</keyword>
<feature type="compositionally biased region" description="Low complexity" evidence="11">
    <location>
        <begin position="501"/>
        <end position="513"/>
    </location>
</feature>
<comment type="catalytic activity">
    <reaction evidence="9">
        <text>L-seryl-[protein] + ATP = O-phospho-L-seryl-[protein] + ADP + H(+)</text>
        <dbReference type="Rhea" id="RHEA:17989"/>
        <dbReference type="Rhea" id="RHEA-COMP:9863"/>
        <dbReference type="Rhea" id="RHEA-COMP:11604"/>
        <dbReference type="ChEBI" id="CHEBI:15378"/>
        <dbReference type="ChEBI" id="CHEBI:29999"/>
        <dbReference type="ChEBI" id="CHEBI:30616"/>
        <dbReference type="ChEBI" id="CHEBI:83421"/>
        <dbReference type="ChEBI" id="CHEBI:456216"/>
        <dbReference type="EC" id="2.7.11.1"/>
    </reaction>
</comment>
<feature type="compositionally biased region" description="Low complexity" evidence="11">
    <location>
        <begin position="57"/>
        <end position="71"/>
    </location>
</feature>
<dbReference type="EMBL" id="CH981531">
    <property type="protein sequence ID" value="EDK46876.1"/>
    <property type="molecule type" value="Genomic_DNA"/>
</dbReference>
<dbReference type="GO" id="GO:0005634">
    <property type="term" value="C:nucleus"/>
    <property type="evidence" value="ECO:0007669"/>
    <property type="project" value="TreeGrafter"/>
</dbReference>
<dbReference type="EC" id="2.7.11.1" evidence="1"/>
<dbReference type="OrthoDB" id="162894at2759"/>
<dbReference type="PROSITE" id="PS00108">
    <property type="entry name" value="PROTEIN_KINASE_ST"/>
    <property type="match status" value="1"/>
</dbReference>
<organism evidence="14 15">
    <name type="scientific">Lodderomyces elongisporus (strain ATCC 11503 / CBS 2605 / JCM 1781 / NBRC 1676 / NRRL YB-4239)</name>
    <name type="common">Yeast</name>
    <name type="synonym">Saccharomyces elongisporus</name>
    <dbReference type="NCBI Taxonomy" id="379508"/>
    <lineage>
        <taxon>Eukaryota</taxon>
        <taxon>Fungi</taxon>
        <taxon>Dikarya</taxon>
        <taxon>Ascomycota</taxon>
        <taxon>Saccharomycotina</taxon>
        <taxon>Pichiomycetes</taxon>
        <taxon>Debaryomycetaceae</taxon>
        <taxon>Candida/Lodderomyces clade</taxon>
        <taxon>Lodderomyces</taxon>
    </lineage>
</organism>
<dbReference type="GO" id="GO:0006950">
    <property type="term" value="P:response to stress"/>
    <property type="evidence" value="ECO:0007669"/>
    <property type="project" value="UniProtKB-ARBA"/>
</dbReference>
<dbReference type="GO" id="GO:0004674">
    <property type="term" value="F:protein serine/threonine kinase activity"/>
    <property type="evidence" value="ECO:0007669"/>
    <property type="project" value="UniProtKB-KW"/>
</dbReference>
<feature type="domain" description="Response regulatory" evidence="13">
    <location>
        <begin position="1790"/>
        <end position="1904"/>
    </location>
</feature>
<dbReference type="GO" id="GO:0000160">
    <property type="term" value="P:phosphorelay signal transduction system"/>
    <property type="evidence" value="ECO:0007669"/>
    <property type="project" value="InterPro"/>
</dbReference>
<feature type="region of interest" description="Disordered" evidence="11">
    <location>
        <begin position="259"/>
        <end position="282"/>
    </location>
</feature>
<keyword evidence="2" id="KW-0723">Serine/threonine-protein kinase</keyword>
<gene>
    <name evidence="14" type="ORF">LELG_05057</name>
</gene>
<feature type="compositionally biased region" description="Low complexity" evidence="11">
    <location>
        <begin position="1208"/>
        <end position="1221"/>
    </location>
</feature>
<dbReference type="KEGG" id="lel:PVL30_005196"/>
<dbReference type="PROSITE" id="PS50110">
    <property type="entry name" value="RESPONSE_REGULATORY"/>
    <property type="match status" value="1"/>
</dbReference>
<dbReference type="InterPro" id="IPR001789">
    <property type="entry name" value="Sig_transdc_resp-reg_receiver"/>
</dbReference>
<evidence type="ECO:0000256" key="7">
    <source>
        <dbReference type="ARBA" id="ARBA00022840"/>
    </source>
</evidence>
<evidence type="ECO:0000256" key="6">
    <source>
        <dbReference type="ARBA" id="ARBA00022777"/>
    </source>
</evidence>
<feature type="region of interest" description="Disordered" evidence="11">
    <location>
        <begin position="97"/>
        <end position="154"/>
    </location>
</feature>
<feature type="region of interest" description="Disordered" evidence="11">
    <location>
        <begin position="1636"/>
        <end position="1657"/>
    </location>
</feature>
<feature type="region of interest" description="Disordered" evidence="11">
    <location>
        <begin position="1503"/>
        <end position="1554"/>
    </location>
</feature>
<dbReference type="InParanoid" id="A5E618"/>
<feature type="region of interest" description="Disordered" evidence="11">
    <location>
        <begin position="851"/>
        <end position="923"/>
    </location>
</feature>
<evidence type="ECO:0000256" key="1">
    <source>
        <dbReference type="ARBA" id="ARBA00012513"/>
    </source>
</evidence>
<dbReference type="OMA" id="HNRRFVG"/>
<evidence type="ECO:0000256" key="5">
    <source>
        <dbReference type="ARBA" id="ARBA00022741"/>
    </source>
</evidence>
<feature type="compositionally biased region" description="Basic and acidic residues" evidence="11">
    <location>
        <begin position="1504"/>
        <end position="1526"/>
    </location>
</feature>
<dbReference type="SUPFAM" id="SSF56112">
    <property type="entry name" value="Protein kinase-like (PK-like)"/>
    <property type="match status" value="1"/>
</dbReference>
<dbReference type="HOGENOM" id="CLU_000709_2_0_1"/>
<dbReference type="GeneID" id="5230784"/>
<comment type="catalytic activity">
    <reaction evidence="8">
        <text>L-threonyl-[protein] + ATP = O-phospho-L-threonyl-[protein] + ADP + H(+)</text>
        <dbReference type="Rhea" id="RHEA:46608"/>
        <dbReference type="Rhea" id="RHEA-COMP:11060"/>
        <dbReference type="Rhea" id="RHEA-COMP:11605"/>
        <dbReference type="ChEBI" id="CHEBI:15378"/>
        <dbReference type="ChEBI" id="CHEBI:30013"/>
        <dbReference type="ChEBI" id="CHEBI:30616"/>
        <dbReference type="ChEBI" id="CHEBI:61977"/>
        <dbReference type="ChEBI" id="CHEBI:456216"/>
        <dbReference type="EC" id="2.7.11.1"/>
    </reaction>
</comment>
<dbReference type="VEuPathDB" id="FungiDB:LELG_05057"/>
<proteinExistence type="predicted"/>
<dbReference type="GO" id="GO:0005737">
    <property type="term" value="C:cytoplasm"/>
    <property type="evidence" value="ECO:0007669"/>
    <property type="project" value="TreeGrafter"/>
</dbReference>
<sequence>MSGNTEDGQSPINNSIFDELVFQNMDMHHPHSIDRSISPRQLSKSNSPDPSIHKQKQPQLQEQRQQQQQQQHLEKKRGSPQSERPLICIIGDNQNAQKNSNQTKQSTVQDDSPGTPGTPDVPGTQVSQISQVSQNNNADTYSSSSSSSPPKMISQSTYNKIEDHIDLRLASLNNPTIVMELDLDGNIKYLSQNWEYIVGTHIKKIKNRHISKIIIGINDEDFQVFNKAIDSMIKDDGSYKVKFITATNHTRYSLLIDKDKDKDKDNDNDNDKDEDEDGEENARIAELRNIVASLSGRRTPHNSTEDLLVVDVESLPVDDFVPEEKEQKQEQGLENVDEEILLSATTSSPLSSTLSNDGDFIELEAQGIMIHDPKTKLPTHSMWTIRPFVHVDLELSIPTALFDLLGFGSEIFESYLVNLKNSGITDEENVPQPNTILCRICETHIPAWFIEKHSDLCIIEHRVDEQLQQCHDAIVDQRDMVEKISESLALQMQQTVGGGTSTSTNVSTSTTSGSGSGSSGSGSDAGSAQSLLSSLGSIHLLPRSSVSSGSSSDDDGTLNVMLEYKGIPLPVISETSSPRLANKVLTKNFQARNKSLIYSKKFPFGTLQRLIESCDEALAINPPSRRIANISESNNKTGNDADGVGGGGDTFDDGDITNPQTTIVSFSPESEKHITSAMNHQGHIESSDPAIKQLIEDVDVLISEKLEILSRLVSILQYSEKIKNRVDELVLMCVRETVEKIRDQTEFALSRSATPSSNNQLDSSHQHHPLLSYIANDNDSQNVNMQMQIANHLQSQDQNYKLNRNLPQLKAPTPLMAAPQPSRSKSPEVLHASYDNVVTPHDLLRRDSNEAPHHLSTVTPPVLPPALPPVLTKSRSSFSSRNSQSNNSSRELIETIQNQSSRKSSGNNSVYSSPRHHHLSPAPCLDKINLTTLLKNNAVKASPMSSPMVDSTANNGNINEKRITKLSLDTSGPSHGRGLSQASATPSLKSSTARPPLSPLLVSTQPPPPKTASIKDYEVIKPISKGAFGSVFLARRRITGDYVAIKCLRKRDMIAKNQVLNVKSERAVMMRQSDSPYVAQLYHSFQSKNFLYLVMEYLNGGDCGNLIKSLGVVGLDWSPRYIAEIIIGVDDLHKRGIIHRDLKPDNILIDQNGHLKLTDFGLSRLGVVGRQTQHRNSSINEQNVELFRSMFGGASAGGGNTNDEHVMQNQSQQQQQQQQQHYLHHQPPPAQQQQQNQKRYSSSTPVSLSPTLEHLKLHQQLYLFLTPDASSSQASSSPIASIEGLSQPPVIGTRKKSIRSNSGGNDSPLLKPIIPRTASESSFAIVEDDSSSPSVTNYALYDPKQEHGGVGAGDHEIKKFVGTPDYLAPETIQGVGQSEASDWWSIGCILFEFLYGYPPFHAETPQEVFDNILSGKIDWPNLSPEEDMEFCTPEGKDLIKQLLTLDPEKRLGSNGAEEIKNHAFFRHIHWDTLYEEPGVFIPNSEDPELTDYFDLRGAQLAQFPKEDSSSSDEEKVNDDTNNDRRLSINSLHLPPSTHSSSSRSERRPNKLSDPSGEFGLFHFRNLSVLEKQNKDVINRLKSEHMEHMNSFSSSSLESTPVLRSRGFSFGTANQSGGIGGGINSASSNAGGNTGMVGPITSFSGSPFKRPISPPAGLGPSIPHRPMDLRKHERIPSTVSTFSLGDEVMPGESPNTSTSYFHQRSSSSPYVQTLHKQSSLLSQHSPTASTFSYPNPSIAGTALSHIRDFSSPNSSDSEEAANRSNALLRIQRRRESSRMSDTVVSLLHEIDVLYCEPISSVRHQTVKLLEKAGCITIAVSDGEELIKRATSQVKFDFIMTGLRLAKVDAIDAIKLIKYTTGKNADTPVVAITGFPEEARQSGCFDYVIEKPASSEQIKRCLDKLRNEVAVID</sequence>
<dbReference type="InterPro" id="IPR011006">
    <property type="entry name" value="CheY-like_superfamily"/>
</dbReference>
<keyword evidence="15" id="KW-1185">Reference proteome</keyword>
<dbReference type="FunCoup" id="A5E618">
    <property type="interactions" value="198"/>
</dbReference>
<dbReference type="InterPro" id="IPR000719">
    <property type="entry name" value="Prot_kinase_dom"/>
</dbReference>
<evidence type="ECO:0000256" key="4">
    <source>
        <dbReference type="ARBA" id="ARBA00022679"/>
    </source>
</evidence>
<feature type="compositionally biased region" description="Basic and acidic residues" evidence="11">
    <location>
        <begin position="259"/>
        <end position="269"/>
    </location>
</feature>
<feature type="region of interest" description="Disordered" evidence="11">
    <location>
        <begin position="1682"/>
        <end position="1702"/>
    </location>
</feature>
<feature type="compositionally biased region" description="Polar residues" evidence="11">
    <location>
        <begin position="38"/>
        <end position="49"/>
    </location>
</feature>
<feature type="compositionally biased region" description="Polar residues" evidence="11">
    <location>
        <begin position="97"/>
        <end position="109"/>
    </location>
</feature>
<feature type="compositionally biased region" description="Low complexity" evidence="11">
    <location>
        <begin position="1530"/>
        <end position="1542"/>
    </location>
</feature>
<protein>
    <recommendedName>
        <fullName evidence="1">non-specific serine/threonine protein kinase</fullName>
        <ecNumber evidence="1">2.7.11.1</ecNumber>
    </recommendedName>
</protein>
<dbReference type="Gene3D" id="3.40.50.2300">
    <property type="match status" value="1"/>
</dbReference>
<evidence type="ECO:0000313" key="14">
    <source>
        <dbReference type="EMBL" id="EDK46876.1"/>
    </source>
</evidence>